<keyword evidence="2" id="KW-1185">Reference proteome</keyword>
<proteinExistence type="predicted"/>
<reference evidence="1" key="1">
    <citation type="submission" date="2021-06" db="EMBL/GenBank/DDBJ databases">
        <authorList>
            <person name="Hodson N. C."/>
            <person name="Mongue J. A."/>
            <person name="Jaron S. K."/>
        </authorList>
    </citation>
    <scope>NUCLEOTIDE SEQUENCE</scope>
</reference>
<dbReference type="EMBL" id="CAJVCH010528788">
    <property type="protein sequence ID" value="CAG7823201.1"/>
    <property type="molecule type" value="Genomic_DNA"/>
</dbReference>
<evidence type="ECO:0000313" key="1">
    <source>
        <dbReference type="EMBL" id="CAG7823201.1"/>
    </source>
</evidence>
<dbReference type="AlphaFoldDB" id="A0A8J2KX74"/>
<name>A0A8J2KX74_9HEXA</name>
<organism evidence="1 2">
    <name type="scientific">Allacma fusca</name>
    <dbReference type="NCBI Taxonomy" id="39272"/>
    <lineage>
        <taxon>Eukaryota</taxon>
        <taxon>Metazoa</taxon>
        <taxon>Ecdysozoa</taxon>
        <taxon>Arthropoda</taxon>
        <taxon>Hexapoda</taxon>
        <taxon>Collembola</taxon>
        <taxon>Symphypleona</taxon>
        <taxon>Sminthuridae</taxon>
        <taxon>Allacma</taxon>
    </lineage>
</organism>
<feature type="non-terminal residue" evidence="1">
    <location>
        <position position="1"/>
    </location>
</feature>
<dbReference type="Proteomes" id="UP000708208">
    <property type="component" value="Unassembled WGS sequence"/>
</dbReference>
<comment type="caution">
    <text evidence="1">The sequence shown here is derived from an EMBL/GenBank/DDBJ whole genome shotgun (WGS) entry which is preliminary data.</text>
</comment>
<accession>A0A8J2KX74</accession>
<sequence length="41" mass="4825">LQFGTLQGAKRFPQNFAMVLCYLCLRLNCELQYRSYVFSDS</sequence>
<protein>
    <submittedName>
        <fullName evidence="1">Uncharacterized protein</fullName>
    </submittedName>
</protein>
<evidence type="ECO:0000313" key="2">
    <source>
        <dbReference type="Proteomes" id="UP000708208"/>
    </source>
</evidence>
<gene>
    <name evidence="1" type="ORF">AFUS01_LOCUS33430</name>
</gene>